<evidence type="ECO:0000313" key="3">
    <source>
        <dbReference type="EMBL" id="CAB4836388.1"/>
    </source>
</evidence>
<sequence>MAHPDHNSGDIGPWSEAPANGLANAMRLLLIESTPGNAREIGSHLVTDGHEVVHCADEHGPCRGSTHHMECPAEQHLDLAIVAREPDAVRTLAEMGSVCATRHRVPLMELDPTQEGLPSVAVAQAIALRATLAGYATAIRHELAHLPALVEVRRTPDLIHATVQVPESLNTPQALSAVADRARKAVREYDPYVKVIDVSVVCYPDPA</sequence>
<protein>
    <submittedName>
        <fullName evidence="5">Unannotated protein</fullName>
    </submittedName>
</protein>
<gene>
    <name evidence="2" type="ORF">UFOPK2656_00417</name>
    <name evidence="3" type="ORF">UFOPK3099_03143</name>
    <name evidence="4" type="ORF">UFOPK3651_00185</name>
    <name evidence="5" type="ORF">UFOPK3931_03171</name>
    <name evidence="1" type="ORF">UFOPK4189_00414</name>
</gene>
<evidence type="ECO:0000313" key="4">
    <source>
        <dbReference type="EMBL" id="CAB4911011.1"/>
    </source>
</evidence>
<dbReference type="EMBL" id="CAEZYF010000002">
    <property type="protein sequence ID" value="CAB4707059.1"/>
    <property type="molecule type" value="Genomic_DNA"/>
</dbReference>
<evidence type="ECO:0000313" key="2">
    <source>
        <dbReference type="EMBL" id="CAB4707059.1"/>
    </source>
</evidence>
<dbReference type="EMBL" id="CAESGF010000002">
    <property type="protein sequence ID" value="CAB4362634.1"/>
    <property type="molecule type" value="Genomic_DNA"/>
</dbReference>
<proteinExistence type="predicted"/>
<dbReference type="EMBL" id="CAFBOL010000144">
    <property type="protein sequence ID" value="CAB5017679.1"/>
    <property type="molecule type" value="Genomic_DNA"/>
</dbReference>
<dbReference type="EMBL" id="CAFBMT010000001">
    <property type="protein sequence ID" value="CAB4911011.1"/>
    <property type="molecule type" value="Genomic_DNA"/>
</dbReference>
<organism evidence="5">
    <name type="scientific">freshwater metagenome</name>
    <dbReference type="NCBI Taxonomy" id="449393"/>
    <lineage>
        <taxon>unclassified sequences</taxon>
        <taxon>metagenomes</taxon>
        <taxon>ecological metagenomes</taxon>
    </lineage>
</organism>
<reference evidence="5" key="1">
    <citation type="submission" date="2020-05" db="EMBL/GenBank/DDBJ databases">
        <authorList>
            <person name="Chiriac C."/>
            <person name="Salcher M."/>
            <person name="Ghai R."/>
            <person name="Kavagutti S V."/>
        </authorList>
    </citation>
    <scope>NUCLEOTIDE SEQUENCE</scope>
</reference>
<dbReference type="AlphaFoldDB" id="A0A6J7QMD9"/>
<evidence type="ECO:0000313" key="5">
    <source>
        <dbReference type="EMBL" id="CAB5017679.1"/>
    </source>
</evidence>
<accession>A0A6J7QMD9</accession>
<dbReference type="EMBL" id="CAFAAV010000406">
    <property type="protein sequence ID" value="CAB4836388.1"/>
    <property type="molecule type" value="Genomic_DNA"/>
</dbReference>
<evidence type="ECO:0000313" key="1">
    <source>
        <dbReference type="EMBL" id="CAB4362634.1"/>
    </source>
</evidence>
<name>A0A6J7QMD9_9ZZZZ</name>